<evidence type="ECO:0000256" key="6">
    <source>
        <dbReference type="SAM" id="MobiDB-lite"/>
    </source>
</evidence>
<accession>H3A3P8</accession>
<dbReference type="PANTHER" id="PTHR15282">
    <property type="entry name" value="POTASSIUM VOLTAGE-GATED CHANNEL SUBFAMILY E MEMBER 1, 3"/>
    <property type="match status" value="1"/>
</dbReference>
<evidence type="ECO:0000256" key="3">
    <source>
        <dbReference type="ARBA" id="ARBA00022692"/>
    </source>
</evidence>
<dbReference type="Proteomes" id="UP000008672">
    <property type="component" value="Unassembled WGS sequence"/>
</dbReference>
<dbReference type="Ensembl" id="ENSLACT00000004307.1">
    <property type="protein sequence ID" value="ENSLACP00000004269.1"/>
    <property type="gene ID" value="ENSLACG00000003801.1"/>
</dbReference>
<feature type="region of interest" description="Disordered" evidence="6">
    <location>
        <begin position="121"/>
        <end position="167"/>
    </location>
</feature>
<dbReference type="GO" id="GO:0086091">
    <property type="term" value="P:regulation of heart rate by cardiac conduction"/>
    <property type="evidence" value="ECO:0007669"/>
    <property type="project" value="TreeGrafter"/>
</dbReference>
<dbReference type="GO" id="GO:0005251">
    <property type="term" value="F:delayed rectifier potassium channel activity"/>
    <property type="evidence" value="ECO:0007669"/>
    <property type="project" value="TreeGrafter"/>
</dbReference>
<dbReference type="Pfam" id="PF02060">
    <property type="entry name" value="ISK_Channel"/>
    <property type="match status" value="1"/>
</dbReference>
<dbReference type="KEGG" id="lcm:102364263"/>
<feature type="compositionally biased region" description="Polar residues" evidence="6">
    <location>
        <begin position="153"/>
        <end position="167"/>
    </location>
</feature>
<dbReference type="PANTHER" id="PTHR15282:SF9">
    <property type="entry name" value="POTASSIUM VOLTAGE-GATED CHANNEL SUBFAMILY E MEMBER 4"/>
    <property type="match status" value="1"/>
</dbReference>
<keyword evidence="9" id="KW-1185">Reference proteome</keyword>
<proteinExistence type="inferred from homology"/>
<dbReference type="STRING" id="7897.ENSLACP00000004269"/>
<dbReference type="InterPro" id="IPR000369">
    <property type="entry name" value="K_chnl_KCNE"/>
</dbReference>
<dbReference type="EMBL" id="AFYH01246167">
    <property type="status" value="NOT_ANNOTATED_CDS"/>
    <property type="molecule type" value="Genomic_DNA"/>
</dbReference>
<dbReference type="PRINTS" id="PR00168">
    <property type="entry name" value="KCNECHANNEL"/>
</dbReference>
<dbReference type="Bgee" id="ENSLACG00000003801">
    <property type="expression patterns" value="Expressed in pelvic fin and 6 other cell types or tissues"/>
</dbReference>
<keyword evidence="4 7" id="KW-1133">Transmembrane helix</keyword>
<protein>
    <submittedName>
        <fullName evidence="8">Potassium voltage-gated channel subfamily E regulatory subunit 4</fullName>
    </submittedName>
</protein>
<dbReference type="GO" id="GO:0097623">
    <property type="term" value="P:potassium ion export across plasma membrane"/>
    <property type="evidence" value="ECO:0007669"/>
    <property type="project" value="TreeGrafter"/>
</dbReference>
<evidence type="ECO:0000256" key="1">
    <source>
        <dbReference type="ARBA" id="ARBA00004167"/>
    </source>
</evidence>
<dbReference type="OMA" id="SPDVHFT"/>
<comment type="similarity">
    <text evidence="2">Belongs to the potassium channel KCNE family.</text>
</comment>
<dbReference type="CTD" id="23704"/>
<keyword evidence="5 7" id="KW-0472">Membrane</keyword>
<evidence type="ECO:0000256" key="5">
    <source>
        <dbReference type="ARBA" id="ARBA00023136"/>
    </source>
</evidence>
<dbReference type="GeneTree" id="ENSGT00390000013776"/>
<evidence type="ECO:0000313" key="8">
    <source>
        <dbReference type="Ensembl" id="ENSLACP00000004269.1"/>
    </source>
</evidence>
<evidence type="ECO:0000256" key="7">
    <source>
        <dbReference type="SAM" id="Phobius"/>
    </source>
</evidence>
<evidence type="ECO:0000256" key="2">
    <source>
        <dbReference type="ARBA" id="ARBA00005688"/>
    </source>
</evidence>
<evidence type="ECO:0000256" key="4">
    <source>
        <dbReference type="ARBA" id="ARBA00022989"/>
    </source>
</evidence>
<dbReference type="GO" id="GO:0044325">
    <property type="term" value="F:transmembrane transporter binding"/>
    <property type="evidence" value="ECO:0007669"/>
    <property type="project" value="TreeGrafter"/>
</dbReference>
<dbReference type="GO" id="GO:0008076">
    <property type="term" value="C:voltage-gated potassium channel complex"/>
    <property type="evidence" value="ECO:0007669"/>
    <property type="project" value="TreeGrafter"/>
</dbReference>
<feature type="transmembrane region" description="Helical" evidence="7">
    <location>
        <begin position="31"/>
        <end position="52"/>
    </location>
</feature>
<reference evidence="8" key="3">
    <citation type="submission" date="2025-09" db="UniProtKB">
        <authorList>
            <consortium name="Ensembl"/>
        </authorList>
    </citation>
    <scope>IDENTIFICATION</scope>
</reference>
<dbReference type="InParanoid" id="H3A3P8"/>
<dbReference type="AlphaFoldDB" id="H3A3P8"/>
<evidence type="ECO:0000313" key="9">
    <source>
        <dbReference type="Proteomes" id="UP000008672"/>
    </source>
</evidence>
<dbReference type="HOGENOM" id="CLU_109412_0_0_1"/>
<dbReference type="GO" id="GO:0015459">
    <property type="term" value="F:potassium channel regulator activity"/>
    <property type="evidence" value="ECO:0007669"/>
    <property type="project" value="TreeGrafter"/>
</dbReference>
<dbReference type="RefSeq" id="XP_006012760.1">
    <property type="nucleotide sequence ID" value="XM_006012698.3"/>
</dbReference>
<gene>
    <name evidence="8" type="primary">KCNE4</name>
</gene>
<dbReference type="FunCoup" id="H3A3P8">
    <property type="interactions" value="6"/>
</dbReference>
<keyword evidence="3 7" id="KW-0812">Transmembrane</keyword>
<dbReference type="GO" id="GO:1902282">
    <property type="term" value="F:voltage-gated potassium channel activity involved in ventricular cardiac muscle cell action potential repolarization"/>
    <property type="evidence" value="ECO:0007669"/>
    <property type="project" value="TreeGrafter"/>
</dbReference>
<dbReference type="OrthoDB" id="6422957at2759"/>
<reference evidence="9" key="1">
    <citation type="submission" date="2011-08" db="EMBL/GenBank/DDBJ databases">
        <title>The draft genome of Latimeria chalumnae.</title>
        <authorList>
            <person name="Di Palma F."/>
            <person name="Alfoldi J."/>
            <person name="Johnson J."/>
            <person name="Berlin A."/>
            <person name="Gnerre S."/>
            <person name="Jaffe D."/>
            <person name="MacCallum I."/>
            <person name="Young S."/>
            <person name="Walker B.J."/>
            <person name="Lander E."/>
            <person name="Lindblad-Toh K."/>
        </authorList>
    </citation>
    <scope>NUCLEOTIDE SEQUENCE [LARGE SCALE GENOMIC DNA]</scope>
    <source>
        <strain evidence="9">Wild caught</strain>
    </source>
</reference>
<organism evidence="8 9">
    <name type="scientific">Latimeria chalumnae</name>
    <name type="common">Coelacanth</name>
    <dbReference type="NCBI Taxonomy" id="7897"/>
    <lineage>
        <taxon>Eukaryota</taxon>
        <taxon>Metazoa</taxon>
        <taxon>Chordata</taxon>
        <taxon>Craniata</taxon>
        <taxon>Vertebrata</taxon>
        <taxon>Euteleostomi</taxon>
        <taxon>Coelacanthiformes</taxon>
        <taxon>Coelacanthidae</taxon>
        <taxon>Latimeria</taxon>
    </lineage>
</organism>
<dbReference type="GO" id="GO:0060307">
    <property type="term" value="P:regulation of ventricular cardiac muscle cell membrane repolarization"/>
    <property type="evidence" value="ECO:0007669"/>
    <property type="project" value="TreeGrafter"/>
</dbReference>
<dbReference type="GeneID" id="102364263"/>
<dbReference type="eggNOG" id="ENOG502RZ36">
    <property type="taxonomic scope" value="Eukaryota"/>
</dbReference>
<name>H3A3P8_LATCH</name>
<comment type="subcellular location">
    <subcellularLocation>
        <location evidence="1">Membrane</location>
        <topology evidence="1">Single-pass membrane protein</topology>
    </subcellularLocation>
</comment>
<reference evidence="8" key="2">
    <citation type="submission" date="2025-08" db="UniProtKB">
        <authorList>
            <consortium name="Ensembl"/>
        </authorList>
    </citation>
    <scope>IDENTIFICATION</scope>
</reference>
<sequence>MLTMDQVNMTKPFVPLEAKVEPQHTDSSQEYLYILIVMSFYGIFLLGIMMGYMRSKRREKKSNMFLLYKDEEREWGGVMKTLPTISGLRSVQLPIMFSALQENMVPGLSCAICSMEGSSVSSESSSSDVHLIIPEEETDSSHEEGSEVLLNDNLESNCGSSENLNKT</sequence>